<dbReference type="Proteomes" id="UP001162640">
    <property type="component" value="Unassembled WGS sequence"/>
</dbReference>
<dbReference type="Pfam" id="PF00171">
    <property type="entry name" value="Aldedh"/>
    <property type="match status" value="2"/>
</dbReference>
<dbReference type="PROSITE" id="PS00687">
    <property type="entry name" value="ALDEHYDE_DEHYDR_GLU"/>
    <property type="match status" value="1"/>
</dbReference>
<dbReference type="Gene3D" id="3.40.309.10">
    <property type="entry name" value="Aldehyde Dehydrogenase, Chain A, domain 2"/>
    <property type="match status" value="2"/>
</dbReference>
<protein>
    <recommendedName>
        <fullName evidence="4">Aldehyde dehydrogenase domain-containing protein</fullName>
    </recommendedName>
</protein>
<evidence type="ECO:0000313" key="6">
    <source>
        <dbReference type="Proteomes" id="UP001162640"/>
    </source>
</evidence>
<comment type="caution">
    <text evidence="5">The sequence shown here is derived from an EMBL/GenBank/DDBJ whole genome shotgun (WGS) entry which is preliminary data.</text>
</comment>
<evidence type="ECO:0000256" key="1">
    <source>
        <dbReference type="ARBA" id="ARBA00023002"/>
    </source>
</evidence>
<dbReference type="InterPro" id="IPR016163">
    <property type="entry name" value="Ald_DH_C"/>
</dbReference>
<dbReference type="InterPro" id="IPR029510">
    <property type="entry name" value="Ald_DH_CS_GLU"/>
</dbReference>
<feature type="active site" evidence="2">
    <location>
        <position position="114"/>
    </location>
</feature>
<dbReference type="InterPro" id="IPR016160">
    <property type="entry name" value="Ald_DH_CS_CYS"/>
</dbReference>
<evidence type="ECO:0000313" key="5">
    <source>
        <dbReference type="EMBL" id="GMH92785.1"/>
    </source>
</evidence>
<sequence>MPNYSSLGVVSQIIPWNFPLLMLAWKIAPALSTGNTVILKPAPNTRLSAFLFADILKESGLPGGVVNVVSGDNEMAEAMVSDTRIDKVAFTGSTNVGKHLQKETAGRGIKLSLELGGKSPVIVYDSADLDGAVEGLVNGIFYNQGQVCCAGSRLLVQEVRVRWFRAFNYVHFYGVMTMSSDGEISNVVGSSETTIVTNTTLPLPPPPPTHNQNIYEKFIEKVKRRMSTLRVGSSLEKNIDMAALIDETQKKRIQEFVEIGREEGADVYQPTEVRKRDERQHKLNITFIN</sequence>
<name>A0A9W7BUT8_9STRA</name>
<dbReference type="GO" id="GO:0016620">
    <property type="term" value="F:oxidoreductase activity, acting on the aldehyde or oxo group of donors, NAD or NADP as acceptor"/>
    <property type="evidence" value="ECO:0007669"/>
    <property type="project" value="InterPro"/>
</dbReference>
<feature type="domain" description="Aldehyde dehydrogenase" evidence="4">
    <location>
        <begin position="6"/>
        <end position="161"/>
    </location>
</feature>
<dbReference type="InterPro" id="IPR016161">
    <property type="entry name" value="Ald_DH/histidinol_DH"/>
</dbReference>
<evidence type="ECO:0000256" key="3">
    <source>
        <dbReference type="RuleBase" id="RU003345"/>
    </source>
</evidence>
<evidence type="ECO:0000259" key="4">
    <source>
        <dbReference type="Pfam" id="PF00171"/>
    </source>
</evidence>
<dbReference type="AlphaFoldDB" id="A0A9W7BUT8"/>
<accession>A0A9W7BUT8</accession>
<dbReference type="PROSITE" id="PS00070">
    <property type="entry name" value="ALDEHYDE_DEHYDR_CYS"/>
    <property type="match status" value="1"/>
</dbReference>
<dbReference type="InterPro" id="IPR016162">
    <property type="entry name" value="Ald_DH_N"/>
</dbReference>
<dbReference type="InterPro" id="IPR015590">
    <property type="entry name" value="Aldehyde_DH_dom"/>
</dbReference>
<reference evidence="6" key="1">
    <citation type="journal article" date="2023" name="Commun. Biol.">
        <title>Genome analysis of Parmales, the sister group of diatoms, reveals the evolutionary specialization of diatoms from phago-mixotrophs to photoautotrophs.</title>
        <authorList>
            <person name="Ban H."/>
            <person name="Sato S."/>
            <person name="Yoshikawa S."/>
            <person name="Yamada K."/>
            <person name="Nakamura Y."/>
            <person name="Ichinomiya M."/>
            <person name="Sato N."/>
            <person name="Blanc-Mathieu R."/>
            <person name="Endo H."/>
            <person name="Kuwata A."/>
            <person name="Ogata H."/>
        </authorList>
    </citation>
    <scope>NUCLEOTIDE SEQUENCE [LARGE SCALE GENOMIC DNA]</scope>
</reference>
<dbReference type="PANTHER" id="PTHR11699">
    <property type="entry name" value="ALDEHYDE DEHYDROGENASE-RELATED"/>
    <property type="match status" value="1"/>
</dbReference>
<dbReference type="EMBL" id="BLQM01000504">
    <property type="protein sequence ID" value="GMH92785.1"/>
    <property type="molecule type" value="Genomic_DNA"/>
</dbReference>
<comment type="similarity">
    <text evidence="3">Belongs to the aldehyde dehydrogenase family.</text>
</comment>
<organism evidence="5 6">
    <name type="scientific">Triparma laevis f. inornata</name>
    <dbReference type="NCBI Taxonomy" id="1714386"/>
    <lineage>
        <taxon>Eukaryota</taxon>
        <taxon>Sar</taxon>
        <taxon>Stramenopiles</taxon>
        <taxon>Ochrophyta</taxon>
        <taxon>Bolidophyceae</taxon>
        <taxon>Parmales</taxon>
        <taxon>Triparmaceae</taxon>
        <taxon>Triparma</taxon>
    </lineage>
</organism>
<feature type="domain" description="Aldehyde dehydrogenase" evidence="4">
    <location>
        <begin position="212"/>
        <end position="274"/>
    </location>
</feature>
<dbReference type="SUPFAM" id="SSF53720">
    <property type="entry name" value="ALDH-like"/>
    <property type="match status" value="2"/>
</dbReference>
<keyword evidence="1 3" id="KW-0560">Oxidoreductase</keyword>
<proteinExistence type="inferred from homology"/>
<evidence type="ECO:0000256" key="2">
    <source>
        <dbReference type="PROSITE-ProRule" id="PRU10007"/>
    </source>
</evidence>
<gene>
    <name evidence="5" type="ORF">TL16_g12451</name>
</gene>
<dbReference type="Gene3D" id="3.40.605.10">
    <property type="entry name" value="Aldehyde Dehydrogenase, Chain A, domain 1"/>
    <property type="match status" value="1"/>
</dbReference>